<organism evidence="1 2">
    <name type="scientific">Rosa chinensis</name>
    <name type="common">China rose</name>
    <dbReference type="NCBI Taxonomy" id="74649"/>
    <lineage>
        <taxon>Eukaryota</taxon>
        <taxon>Viridiplantae</taxon>
        <taxon>Streptophyta</taxon>
        <taxon>Embryophyta</taxon>
        <taxon>Tracheophyta</taxon>
        <taxon>Spermatophyta</taxon>
        <taxon>Magnoliopsida</taxon>
        <taxon>eudicotyledons</taxon>
        <taxon>Gunneridae</taxon>
        <taxon>Pentapetalae</taxon>
        <taxon>rosids</taxon>
        <taxon>fabids</taxon>
        <taxon>Rosales</taxon>
        <taxon>Rosaceae</taxon>
        <taxon>Rosoideae</taxon>
        <taxon>Rosoideae incertae sedis</taxon>
        <taxon>Rosa</taxon>
    </lineage>
</organism>
<sequence>MMSSLFCSFSSVGSLEELVGNRNFVSGYFDLRSWYFDLTHCTLISSVYLFL</sequence>
<dbReference type="Gramene" id="PRQ57546">
    <property type="protein sequence ID" value="PRQ57546"/>
    <property type="gene ID" value="RchiOBHm_Chr1g0349491"/>
</dbReference>
<name>A0A2P6SFW9_ROSCH</name>
<proteinExistence type="predicted"/>
<comment type="caution">
    <text evidence="1">The sequence shown here is derived from an EMBL/GenBank/DDBJ whole genome shotgun (WGS) entry which is preliminary data.</text>
</comment>
<reference evidence="1 2" key="1">
    <citation type="journal article" date="2018" name="Nat. Genet.">
        <title>The Rosa genome provides new insights in the design of modern roses.</title>
        <authorList>
            <person name="Bendahmane M."/>
        </authorList>
    </citation>
    <scope>NUCLEOTIDE SEQUENCE [LARGE SCALE GENOMIC DNA]</scope>
    <source>
        <strain evidence="2">cv. Old Blush</strain>
    </source>
</reference>
<protein>
    <submittedName>
        <fullName evidence="1">Uncharacterized protein</fullName>
    </submittedName>
</protein>
<accession>A0A2P6SFW9</accession>
<dbReference type="Proteomes" id="UP000238479">
    <property type="component" value="Chromosome 1"/>
</dbReference>
<gene>
    <name evidence="1" type="ORF">RchiOBHm_Chr1g0349491</name>
</gene>
<dbReference type="EMBL" id="PDCK01000039">
    <property type="protein sequence ID" value="PRQ57546.1"/>
    <property type="molecule type" value="Genomic_DNA"/>
</dbReference>
<evidence type="ECO:0000313" key="1">
    <source>
        <dbReference type="EMBL" id="PRQ57546.1"/>
    </source>
</evidence>
<evidence type="ECO:0000313" key="2">
    <source>
        <dbReference type="Proteomes" id="UP000238479"/>
    </source>
</evidence>
<dbReference type="AlphaFoldDB" id="A0A2P6SFW9"/>
<keyword evidence="2" id="KW-1185">Reference proteome</keyword>